<dbReference type="EMBL" id="JASCZI010151250">
    <property type="protein sequence ID" value="MED6171373.1"/>
    <property type="molecule type" value="Genomic_DNA"/>
</dbReference>
<evidence type="ECO:0000256" key="6">
    <source>
        <dbReference type="SAM" id="Coils"/>
    </source>
</evidence>
<evidence type="ECO:0000313" key="8">
    <source>
        <dbReference type="Proteomes" id="UP001341840"/>
    </source>
</evidence>
<dbReference type="SUPFAM" id="SSF53756">
    <property type="entry name" value="UDP-Glycosyltransferase/glycogen phosphorylase"/>
    <property type="match status" value="1"/>
</dbReference>
<dbReference type="PANTHER" id="PTHR48046">
    <property type="entry name" value="UDP-GLYCOSYLTRANSFERASE 72E1"/>
    <property type="match status" value="1"/>
</dbReference>
<dbReference type="Pfam" id="PF00201">
    <property type="entry name" value="UDPGT"/>
    <property type="match status" value="1"/>
</dbReference>
<dbReference type="PROSITE" id="PS00375">
    <property type="entry name" value="UDPGT"/>
    <property type="match status" value="1"/>
</dbReference>
<comment type="caution">
    <text evidence="7">The sequence shown here is derived from an EMBL/GenBank/DDBJ whole genome shotgun (WGS) entry which is preliminary data.</text>
</comment>
<evidence type="ECO:0000313" key="7">
    <source>
        <dbReference type="EMBL" id="MED6171373.1"/>
    </source>
</evidence>
<dbReference type="Proteomes" id="UP001341840">
    <property type="component" value="Unassembled WGS sequence"/>
</dbReference>
<evidence type="ECO:0000256" key="1">
    <source>
        <dbReference type="ARBA" id="ARBA00009995"/>
    </source>
</evidence>
<feature type="coiled-coil region" evidence="6">
    <location>
        <begin position="441"/>
        <end position="468"/>
    </location>
</feature>
<evidence type="ECO:0000256" key="5">
    <source>
        <dbReference type="RuleBase" id="RU362057"/>
    </source>
</evidence>
<comment type="similarity">
    <text evidence="1 4">Belongs to the UDP-glycosyltransferase family.</text>
</comment>
<proteinExistence type="inferred from homology"/>
<keyword evidence="2 4" id="KW-0328">Glycosyltransferase</keyword>
<keyword evidence="3 4" id="KW-0808">Transferase</keyword>
<gene>
    <name evidence="7" type="ORF">PIB30_040148</name>
</gene>
<sequence>MEKKNPCIVAVPTPGLSHLIPLVEFAKRLLLLPHNKDLHVKLLIPTLGPPSSSMKSILNNSLPPNTSFTILPQINVQDLTDAKSQQPSVQMQQTVKHSLPFIHQELTSLIISTNHNLVAILFSLFSTDVLDLAKEFNLKSYLFYASGATLFSFCLHFPQLDQEADNSTSKSLLELTHPVHVPGCGVPFQVKDLPDPTLFDRSSEVYKSFLDVVSKYSLVDGVIVNTFTDLEPDAVRALQQEEHNRRKSNDPFVYPIGPIIQTETSSEVNRLECLTWLDNQSPKSVLYISFGSGGTVSQEQLNEIAFGLEMSGHKFLWVVRAPNSYGGSAYLNEQKDDPLQYLPSGFVDRTKGQGLVVPSWAPQIEILAHGSTGGFLSHCGWNSTLESVSHGVPVIAWPLFAEQRMNAVLLKDVLRVAVRAEANEDDGIVRREEVCRVVKRIMEESEQVLEMRKRIKELSDDAAAALTENGSSMKALSSLSLKWQSTI</sequence>
<reference evidence="7 8" key="1">
    <citation type="journal article" date="2023" name="Plants (Basel)">
        <title>Bridging the Gap: Combining Genomics and Transcriptomics Approaches to Understand Stylosanthes scabra, an Orphan Legume from the Brazilian Caatinga.</title>
        <authorList>
            <person name="Ferreira-Neto J.R.C."/>
            <person name="da Silva M.D."/>
            <person name="Binneck E."/>
            <person name="de Melo N.F."/>
            <person name="da Silva R.H."/>
            <person name="de Melo A.L.T.M."/>
            <person name="Pandolfi V."/>
            <person name="Bustamante F.O."/>
            <person name="Brasileiro-Vidal A.C."/>
            <person name="Benko-Iseppon A.M."/>
        </authorList>
    </citation>
    <scope>NUCLEOTIDE SEQUENCE [LARGE SCALE GENOMIC DNA]</scope>
    <source>
        <tissue evidence="7">Leaves</tissue>
    </source>
</reference>
<name>A0ABU6VFM4_9FABA</name>
<organism evidence="7 8">
    <name type="scientific">Stylosanthes scabra</name>
    <dbReference type="NCBI Taxonomy" id="79078"/>
    <lineage>
        <taxon>Eukaryota</taxon>
        <taxon>Viridiplantae</taxon>
        <taxon>Streptophyta</taxon>
        <taxon>Embryophyta</taxon>
        <taxon>Tracheophyta</taxon>
        <taxon>Spermatophyta</taxon>
        <taxon>Magnoliopsida</taxon>
        <taxon>eudicotyledons</taxon>
        <taxon>Gunneridae</taxon>
        <taxon>Pentapetalae</taxon>
        <taxon>rosids</taxon>
        <taxon>fabids</taxon>
        <taxon>Fabales</taxon>
        <taxon>Fabaceae</taxon>
        <taxon>Papilionoideae</taxon>
        <taxon>50 kb inversion clade</taxon>
        <taxon>dalbergioids sensu lato</taxon>
        <taxon>Dalbergieae</taxon>
        <taxon>Pterocarpus clade</taxon>
        <taxon>Stylosanthes</taxon>
    </lineage>
</organism>
<evidence type="ECO:0000256" key="2">
    <source>
        <dbReference type="ARBA" id="ARBA00022676"/>
    </source>
</evidence>
<dbReference type="InterPro" id="IPR002213">
    <property type="entry name" value="UDP_glucos_trans"/>
</dbReference>
<protein>
    <recommendedName>
        <fullName evidence="5">Glycosyltransferase</fullName>
        <ecNumber evidence="5">2.4.1.-</ecNumber>
    </recommendedName>
</protein>
<keyword evidence="8" id="KW-1185">Reference proteome</keyword>
<dbReference type="CDD" id="cd03784">
    <property type="entry name" value="GT1_Gtf-like"/>
    <property type="match status" value="1"/>
</dbReference>
<dbReference type="EC" id="2.4.1.-" evidence="5"/>
<evidence type="ECO:0000256" key="3">
    <source>
        <dbReference type="ARBA" id="ARBA00022679"/>
    </source>
</evidence>
<dbReference type="PANTHER" id="PTHR48046:SF6">
    <property type="entry name" value="GLYCOSYLTRANSFERASE"/>
    <property type="match status" value="1"/>
</dbReference>
<accession>A0ABU6VFM4</accession>
<evidence type="ECO:0000256" key="4">
    <source>
        <dbReference type="RuleBase" id="RU003718"/>
    </source>
</evidence>
<dbReference type="InterPro" id="IPR035595">
    <property type="entry name" value="UDP_glycos_trans_CS"/>
</dbReference>
<keyword evidence="6" id="KW-0175">Coiled coil</keyword>
<dbReference type="Gene3D" id="3.40.50.2000">
    <property type="entry name" value="Glycogen Phosphorylase B"/>
    <property type="match status" value="2"/>
</dbReference>